<dbReference type="Proteomes" id="UP000475385">
    <property type="component" value="Unassembled WGS sequence"/>
</dbReference>
<reference evidence="3 4" key="1">
    <citation type="submission" date="2020-03" db="EMBL/GenBank/DDBJ databases">
        <title>Roseomonas stagni sp. nov., isolated from pond water in Japan.</title>
        <authorList>
            <person name="Furuhata K."/>
            <person name="Miyamoto H."/>
            <person name="Goto K."/>
        </authorList>
    </citation>
    <scope>NUCLEOTIDE SEQUENCE [LARGE SCALE GENOMIC DNA]</scope>
    <source>
        <strain evidence="3 4">PeD5</strain>
    </source>
</reference>
<dbReference type="Pfam" id="PF03334">
    <property type="entry name" value="PhaG_MnhG_YufB"/>
    <property type="match status" value="1"/>
</dbReference>
<feature type="transmembrane region" description="Helical" evidence="2">
    <location>
        <begin position="12"/>
        <end position="36"/>
    </location>
</feature>
<evidence type="ECO:0000256" key="1">
    <source>
        <dbReference type="SAM" id="MobiDB-lite"/>
    </source>
</evidence>
<evidence type="ECO:0000313" key="4">
    <source>
        <dbReference type="Proteomes" id="UP000475385"/>
    </source>
</evidence>
<keyword evidence="2" id="KW-0812">Transmembrane</keyword>
<evidence type="ECO:0000256" key="2">
    <source>
        <dbReference type="SAM" id="Phobius"/>
    </source>
</evidence>
<dbReference type="PANTHER" id="PTHR34703:SF1">
    <property type="entry name" value="ANTIPORTER SUBUNIT MNHG2-RELATED"/>
    <property type="match status" value="1"/>
</dbReference>
<comment type="caution">
    <text evidence="3">The sequence shown here is derived from an EMBL/GenBank/DDBJ whole genome shotgun (WGS) entry which is preliminary data.</text>
</comment>
<evidence type="ECO:0000313" key="3">
    <source>
        <dbReference type="EMBL" id="NGM20078.1"/>
    </source>
</evidence>
<dbReference type="NCBIfam" id="TIGR01300">
    <property type="entry name" value="CPA3_mnhG_phaG"/>
    <property type="match status" value="1"/>
</dbReference>
<proteinExistence type="predicted"/>
<accession>A0A6M1LIA5</accession>
<dbReference type="InterPro" id="IPR005133">
    <property type="entry name" value="PhaG_MnhG_YufB"/>
</dbReference>
<keyword evidence="4" id="KW-1185">Reference proteome</keyword>
<feature type="region of interest" description="Disordered" evidence="1">
    <location>
        <begin position="104"/>
        <end position="123"/>
    </location>
</feature>
<dbReference type="NCBIfam" id="NF009316">
    <property type="entry name" value="PRK12674.1-5"/>
    <property type="match status" value="1"/>
</dbReference>
<sequence>MRGATDLPLWAALAVALLVLLGAMLGLIGSIGLLRLRSFYDRVHAPTLSTTLGIGSILAASMLFFSVAQSRLVIHEILIAIFMVITTPVTLMLLTRAALHRDRAEANPEAPPPLQARKAEAER</sequence>
<dbReference type="PANTHER" id="PTHR34703">
    <property type="entry name" value="ANTIPORTER SUBUNIT MNHG2-RELATED"/>
    <property type="match status" value="1"/>
</dbReference>
<dbReference type="GO" id="GO:0015385">
    <property type="term" value="F:sodium:proton antiporter activity"/>
    <property type="evidence" value="ECO:0007669"/>
    <property type="project" value="TreeGrafter"/>
</dbReference>
<keyword evidence="2" id="KW-0472">Membrane</keyword>
<name>A0A6M1LIA5_9PROT</name>
<keyword evidence="2" id="KW-1133">Transmembrane helix</keyword>
<organism evidence="3 4">
    <name type="scientific">Falsiroseomonas algicola</name>
    <dbReference type="NCBI Taxonomy" id="2716930"/>
    <lineage>
        <taxon>Bacteria</taxon>
        <taxon>Pseudomonadati</taxon>
        <taxon>Pseudomonadota</taxon>
        <taxon>Alphaproteobacteria</taxon>
        <taxon>Acetobacterales</taxon>
        <taxon>Roseomonadaceae</taxon>
        <taxon>Falsiroseomonas</taxon>
    </lineage>
</organism>
<feature type="transmembrane region" description="Helical" evidence="2">
    <location>
        <begin position="48"/>
        <end position="67"/>
    </location>
</feature>
<gene>
    <name evidence="3" type="ORF">G3576_08640</name>
</gene>
<feature type="transmembrane region" description="Helical" evidence="2">
    <location>
        <begin position="73"/>
        <end position="94"/>
    </location>
</feature>
<protein>
    <submittedName>
        <fullName evidence="3">Na+/H+ antiporter subunit G</fullName>
    </submittedName>
</protein>
<dbReference type="EMBL" id="JAAIKB010000003">
    <property type="protein sequence ID" value="NGM20078.1"/>
    <property type="molecule type" value="Genomic_DNA"/>
</dbReference>
<dbReference type="AlphaFoldDB" id="A0A6M1LIA5"/>